<feature type="binding site" evidence="11">
    <location>
        <position position="56"/>
    </location>
    <ligand>
        <name>ATP</name>
        <dbReference type="ChEBI" id="CHEBI:30616"/>
    </ligand>
</feature>
<feature type="binding site" evidence="11">
    <location>
        <position position="168"/>
    </location>
    <ligand>
        <name>ATP</name>
        <dbReference type="ChEBI" id="CHEBI:30616"/>
    </ligand>
</feature>
<feature type="binding site" evidence="11">
    <location>
        <position position="51"/>
    </location>
    <ligand>
        <name>UMP</name>
        <dbReference type="ChEBI" id="CHEBI:57865"/>
    </ligand>
</feature>
<dbReference type="PANTHER" id="PTHR42833">
    <property type="entry name" value="URIDYLATE KINASE"/>
    <property type="match status" value="1"/>
</dbReference>
<evidence type="ECO:0000259" key="12">
    <source>
        <dbReference type="Pfam" id="PF00696"/>
    </source>
</evidence>
<dbReference type="CDD" id="cd04254">
    <property type="entry name" value="AAK_UMPK-PyrH-Ec"/>
    <property type="match status" value="1"/>
</dbReference>
<dbReference type="InterPro" id="IPR036393">
    <property type="entry name" value="AceGlu_kinase-like_sf"/>
</dbReference>
<keyword evidence="9 11" id="KW-0665">Pyrimidine biosynthesis</keyword>
<comment type="subunit">
    <text evidence="11">Homohexamer.</text>
</comment>
<feature type="binding site" evidence="11">
    <location>
        <position position="52"/>
    </location>
    <ligand>
        <name>ATP</name>
        <dbReference type="ChEBI" id="CHEBI:30616"/>
    </ligand>
</feature>
<dbReference type="Gene3D" id="3.40.1160.10">
    <property type="entry name" value="Acetylglutamate kinase-like"/>
    <property type="match status" value="1"/>
</dbReference>
<evidence type="ECO:0000256" key="8">
    <source>
        <dbReference type="ARBA" id="ARBA00022840"/>
    </source>
</evidence>
<dbReference type="EC" id="2.7.4.22" evidence="11"/>
<reference evidence="13 14" key="1">
    <citation type="journal article" date="2023" name="Microorganisms">
        <title>Thiorhodovibrio frisius and Trv. litoralis spp. nov., Two Novel Members from a Clade of Fastidious Purple Sulfur Bacteria That Exhibit Unique Red-Shifted Light-Harvesting Capabilities.</title>
        <authorList>
            <person name="Methner A."/>
            <person name="Kuzyk S.B."/>
            <person name="Petersen J."/>
            <person name="Bauer S."/>
            <person name="Brinkmann H."/>
            <person name="Sichau K."/>
            <person name="Wanner G."/>
            <person name="Wolf J."/>
            <person name="Neumann-Schaal M."/>
            <person name="Henke P."/>
            <person name="Tank M."/>
            <person name="Sproer C."/>
            <person name="Bunk B."/>
            <person name="Overmann J."/>
        </authorList>
    </citation>
    <scope>NUCLEOTIDE SEQUENCE [LARGE SCALE GENOMIC DNA]</scope>
    <source>
        <strain evidence="13 14">DSM 6702</strain>
    </source>
</reference>
<comment type="activity regulation">
    <text evidence="11">Inhibited by UTP.</text>
</comment>
<evidence type="ECO:0000313" key="13">
    <source>
        <dbReference type="EMBL" id="WPL18035.1"/>
    </source>
</evidence>
<evidence type="ECO:0000256" key="7">
    <source>
        <dbReference type="ARBA" id="ARBA00022777"/>
    </source>
</evidence>
<evidence type="ECO:0000256" key="9">
    <source>
        <dbReference type="ARBA" id="ARBA00022975"/>
    </source>
</evidence>
<keyword evidence="5 11" id="KW-0808">Transferase</keyword>
<evidence type="ECO:0000256" key="5">
    <source>
        <dbReference type="ARBA" id="ARBA00022679"/>
    </source>
</evidence>
<dbReference type="HAMAP" id="MF_01220_B">
    <property type="entry name" value="PyrH_B"/>
    <property type="match status" value="1"/>
</dbReference>
<dbReference type="RefSeq" id="WP_328983830.1">
    <property type="nucleotide sequence ID" value="NZ_CP121472.1"/>
</dbReference>
<evidence type="ECO:0000256" key="1">
    <source>
        <dbReference type="ARBA" id="ARBA00004496"/>
    </source>
</evidence>
<comment type="caution">
    <text evidence="11">Lacks conserved residue(s) required for the propagation of feature annotation.</text>
</comment>
<feature type="binding site" evidence="11">
    <location>
        <position position="71"/>
    </location>
    <ligand>
        <name>UMP</name>
        <dbReference type="ChEBI" id="CHEBI:57865"/>
    </ligand>
</feature>
<feature type="binding site" evidence="11">
    <location>
        <position position="165"/>
    </location>
    <ligand>
        <name>ATP</name>
        <dbReference type="ChEBI" id="CHEBI:30616"/>
    </ligand>
</feature>
<dbReference type="GO" id="GO:0033862">
    <property type="term" value="F:UMP kinase activity"/>
    <property type="evidence" value="ECO:0007669"/>
    <property type="project" value="UniProtKB-EC"/>
</dbReference>
<dbReference type="InterPro" id="IPR001048">
    <property type="entry name" value="Asp/Glu/Uridylate_kinase"/>
</dbReference>
<feature type="binding site" evidence="11">
    <location>
        <begin position="132"/>
        <end position="139"/>
    </location>
    <ligand>
        <name>UMP</name>
        <dbReference type="ChEBI" id="CHEBI:57865"/>
    </ligand>
</feature>
<keyword evidence="8 11" id="KW-0067">ATP-binding</keyword>
<evidence type="ECO:0000256" key="6">
    <source>
        <dbReference type="ARBA" id="ARBA00022741"/>
    </source>
</evidence>
<dbReference type="Proteomes" id="UP001432180">
    <property type="component" value="Chromosome"/>
</dbReference>
<dbReference type="SUPFAM" id="SSF53633">
    <property type="entry name" value="Carbamate kinase-like"/>
    <property type="match status" value="1"/>
</dbReference>
<keyword evidence="14" id="KW-1185">Reference proteome</keyword>
<dbReference type="EMBL" id="CP121472">
    <property type="protein sequence ID" value="WPL18035.1"/>
    <property type="molecule type" value="Genomic_DNA"/>
</dbReference>
<proteinExistence type="inferred from homology"/>
<comment type="pathway">
    <text evidence="2 11">Pyrimidine metabolism; CTP biosynthesis via de novo pathway; UDP from UMP (UMPK route): step 1/1.</text>
</comment>
<protein>
    <recommendedName>
        <fullName evidence="11">Uridylate kinase</fullName>
        <shortName evidence="11">UK</shortName>
        <ecNumber evidence="11">2.7.4.22</ecNumber>
    </recommendedName>
    <alternativeName>
        <fullName evidence="11">Uridine monophosphate kinase</fullName>
        <shortName evidence="11">UMP kinase</shortName>
        <shortName evidence="11">UMPK</shortName>
    </alternativeName>
</protein>
<dbReference type="InterPro" id="IPR015963">
    <property type="entry name" value="Uridylate_kinase_bac"/>
</dbReference>
<evidence type="ECO:0000313" key="14">
    <source>
        <dbReference type="Proteomes" id="UP001432180"/>
    </source>
</evidence>
<keyword evidence="4 11" id="KW-0963">Cytoplasm</keyword>
<organism evidence="13 14">
    <name type="scientific">Thiorhodovibrio winogradskyi</name>
    <dbReference type="NCBI Taxonomy" id="77007"/>
    <lineage>
        <taxon>Bacteria</taxon>
        <taxon>Pseudomonadati</taxon>
        <taxon>Pseudomonadota</taxon>
        <taxon>Gammaproteobacteria</taxon>
        <taxon>Chromatiales</taxon>
        <taxon>Chromatiaceae</taxon>
        <taxon>Thiorhodovibrio</taxon>
    </lineage>
</organism>
<dbReference type="InterPro" id="IPR011817">
    <property type="entry name" value="Uridylate_kinase"/>
</dbReference>
<evidence type="ECO:0000256" key="3">
    <source>
        <dbReference type="ARBA" id="ARBA00007614"/>
    </source>
</evidence>
<dbReference type="PANTHER" id="PTHR42833:SF4">
    <property type="entry name" value="URIDYLATE KINASE PUMPKIN, CHLOROPLASTIC"/>
    <property type="match status" value="1"/>
</dbReference>
<dbReference type="NCBIfam" id="TIGR02075">
    <property type="entry name" value="pyrH_bact"/>
    <property type="match status" value="1"/>
</dbReference>
<accession>A0ABZ0SAI9</accession>
<comment type="catalytic activity">
    <reaction evidence="10 11">
        <text>UMP + ATP = UDP + ADP</text>
        <dbReference type="Rhea" id="RHEA:24400"/>
        <dbReference type="ChEBI" id="CHEBI:30616"/>
        <dbReference type="ChEBI" id="CHEBI:57865"/>
        <dbReference type="ChEBI" id="CHEBI:58223"/>
        <dbReference type="ChEBI" id="CHEBI:456216"/>
        <dbReference type="EC" id="2.7.4.22"/>
    </reaction>
</comment>
<dbReference type="Pfam" id="PF00696">
    <property type="entry name" value="AA_kinase"/>
    <property type="match status" value="1"/>
</dbReference>
<keyword evidence="7 11" id="KW-0418">Kinase</keyword>
<evidence type="ECO:0000256" key="2">
    <source>
        <dbReference type="ARBA" id="ARBA00004791"/>
    </source>
</evidence>
<comment type="function">
    <text evidence="11">Catalyzes the reversible phosphorylation of UMP to UDP.</text>
</comment>
<feature type="domain" description="Aspartate/glutamate/uridylate kinase" evidence="12">
    <location>
        <begin position="5"/>
        <end position="213"/>
    </location>
</feature>
<keyword evidence="6 11" id="KW-0547">Nucleotide-binding</keyword>
<gene>
    <name evidence="11 13" type="primary">pyrH</name>
    <name evidence="13" type="ORF">Thiowin_03085</name>
</gene>
<sequence length="244" mass="25875">MPHRRILLKLSGEALLGDSPCGIDPTVLNRIAAEVAEVVAAGTQIALVIGGGNIFRGVGLAGAGMDRVTADQMGMLATVMNALAMQDALERIGVPTRVMSALKINQVCEDYIRRRAVAHLDAGRVALFAAGIGSPFFTTDSAASLRAIEIGADLLIKATKVDGIYSADPVTHPDAVLYPRLTYDRALRENLKVMDATAIVLCRDNQVPLRVMNIYEPGALVRAAAGEDIGSLVESELVESEPKQ</sequence>
<feature type="binding site" evidence="11">
    <location>
        <position position="159"/>
    </location>
    <ligand>
        <name>ATP</name>
        <dbReference type="ChEBI" id="CHEBI:30616"/>
    </ligand>
</feature>
<evidence type="ECO:0000256" key="11">
    <source>
        <dbReference type="HAMAP-Rule" id="MF_01220"/>
    </source>
</evidence>
<name>A0ABZ0SAI9_9GAMM</name>
<comment type="similarity">
    <text evidence="3 11">Belongs to the UMP kinase family.</text>
</comment>
<dbReference type="PIRSF" id="PIRSF005650">
    <property type="entry name" value="Uridylate_kin"/>
    <property type="match status" value="1"/>
</dbReference>
<evidence type="ECO:0000256" key="10">
    <source>
        <dbReference type="ARBA" id="ARBA00047767"/>
    </source>
</evidence>
<comment type="subcellular location">
    <subcellularLocation>
        <location evidence="1 11">Cytoplasm</location>
    </subcellularLocation>
</comment>
<feature type="binding site" evidence="11">
    <location>
        <begin position="9"/>
        <end position="12"/>
    </location>
    <ligand>
        <name>ATP</name>
        <dbReference type="ChEBI" id="CHEBI:30616"/>
    </ligand>
</feature>
<evidence type="ECO:0000256" key="4">
    <source>
        <dbReference type="ARBA" id="ARBA00022490"/>
    </source>
</evidence>